<reference evidence="2" key="1">
    <citation type="submission" date="2020-08" db="EMBL/GenBank/DDBJ databases">
        <title>Genome sequencing and assembly of the red palm weevil Rhynchophorus ferrugineus.</title>
        <authorList>
            <person name="Dias G.B."/>
            <person name="Bergman C.M."/>
            <person name="Manee M."/>
        </authorList>
    </citation>
    <scope>NUCLEOTIDE SEQUENCE</scope>
    <source>
        <strain evidence="2">AA-2017</strain>
        <tissue evidence="2">Whole larva</tissue>
    </source>
</reference>
<keyword evidence="3" id="KW-1185">Reference proteome</keyword>
<accession>A0A834I1J0</accession>
<feature type="region of interest" description="Disordered" evidence="1">
    <location>
        <begin position="1"/>
        <end position="26"/>
    </location>
</feature>
<proteinExistence type="predicted"/>
<organism evidence="2 3">
    <name type="scientific">Rhynchophorus ferrugineus</name>
    <name type="common">Red palm weevil</name>
    <name type="synonym">Curculio ferrugineus</name>
    <dbReference type="NCBI Taxonomy" id="354439"/>
    <lineage>
        <taxon>Eukaryota</taxon>
        <taxon>Metazoa</taxon>
        <taxon>Ecdysozoa</taxon>
        <taxon>Arthropoda</taxon>
        <taxon>Hexapoda</taxon>
        <taxon>Insecta</taxon>
        <taxon>Pterygota</taxon>
        <taxon>Neoptera</taxon>
        <taxon>Endopterygota</taxon>
        <taxon>Coleoptera</taxon>
        <taxon>Polyphaga</taxon>
        <taxon>Cucujiformia</taxon>
        <taxon>Curculionidae</taxon>
        <taxon>Dryophthorinae</taxon>
        <taxon>Rhynchophorus</taxon>
    </lineage>
</organism>
<protein>
    <submittedName>
        <fullName evidence="2">Uncharacterized protein</fullName>
    </submittedName>
</protein>
<dbReference type="AlphaFoldDB" id="A0A834I1J0"/>
<sequence>MMGSYQYEQSRTSKRNNTRQSSCTSDITDEKIKKILHMPPSLENAKALLQHIKRIIRKSMDQDYQLFNSVLYILIT</sequence>
<dbReference type="Proteomes" id="UP000625711">
    <property type="component" value="Unassembled WGS sequence"/>
</dbReference>
<evidence type="ECO:0000313" key="2">
    <source>
        <dbReference type="EMBL" id="KAF7270772.1"/>
    </source>
</evidence>
<comment type="caution">
    <text evidence="2">The sequence shown here is derived from an EMBL/GenBank/DDBJ whole genome shotgun (WGS) entry which is preliminary data.</text>
</comment>
<feature type="compositionally biased region" description="Polar residues" evidence="1">
    <location>
        <begin position="1"/>
        <end position="10"/>
    </location>
</feature>
<evidence type="ECO:0000256" key="1">
    <source>
        <dbReference type="SAM" id="MobiDB-lite"/>
    </source>
</evidence>
<name>A0A834I1J0_RHYFE</name>
<evidence type="ECO:0000313" key="3">
    <source>
        <dbReference type="Proteomes" id="UP000625711"/>
    </source>
</evidence>
<gene>
    <name evidence="2" type="ORF">GWI33_016277</name>
</gene>
<dbReference type="EMBL" id="JAACXV010014060">
    <property type="protein sequence ID" value="KAF7270772.1"/>
    <property type="molecule type" value="Genomic_DNA"/>
</dbReference>